<dbReference type="InterPro" id="IPR022572">
    <property type="entry name" value="DNA_rep/recomb_RecO_N"/>
</dbReference>
<dbReference type="InterPro" id="IPR042242">
    <property type="entry name" value="RecO_C"/>
</dbReference>
<accession>A0A844FI86</accession>
<dbReference type="Gene3D" id="1.20.1440.120">
    <property type="entry name" value="Recombination protein O, C-terminal domain"/>
    <property type="match status" value="1"/>
</dbReference>
<evidence type="ECO:0000313" key="10">
    <source>
        <dbReference type="EMBL" id="MSS43646.1"/>
    </source>
</evidence>
<keyword evidence="4 7" id="KW-0233">DNA recombination</keyword>
<protein>
    <recommendedName>
        <fullName evidence="2 7">DNA repair protein RecO</fullName>
    </recommendedName>
    <alternativeName>
        <fullName evidence="6 7">Recombination protein O</fullName>
    </alternativeName>
</protein>
<evidence type="ECO:0000256" key="1">
    <source>
        <dbReference type="ARBA" id="ARBA00007452"/>
    </source>
</evidence>
<dbReference type="Pfam" id="PF11967">
    <property type="entry name" value="RecO_N"/>
    <property type="match status" value="1"/>
</dbReference>
<dbReference type="GO" id="GO:0006302">
    <property type="term" value="P:double-strand break repair"/>
    <property type="evidence" value="ECO:0007669"/>
    <property type="project" value="TreeGrafter"/>
</dbReference>
<evidence type="ECO:0000313" key="11">
    <source>
        <dbReference type="Proteomes" id="UP000462760"/>
    </source>
</evidence>
<dbReference type="OrthoDB" id="9797083at2"/>
<keyword evidence="12" id="KW-1185">Reference proteome</keyword>
<evidence type="ECO:0000313" key="12">
    <source>
        <dbReference type="Proteomes" id="UP001108123"/>
    </source>
</evidence>
<dbReference type="HAMAP" id="MF_00201">
    <property type="entry name" value="RecO"/>
    <property type="match status" value="1"/>
</dbReference>
<dbReference type="Gene3D" id="2.40.50.140">
    <property type="entry name" value="Nucleic acid-binding proteins"/>
    <property type="match status" value="1"/>
</dbReference>
<reference evidence="10 11" key="1">
    <citation type="submission" date="2019-08" db="EMBL/GenBank/DDBJ databases">
        <title>In-depth cultivation of the pig gut microbiome towards novel bacterial diversity and tailored functional studies.</title>
        <authorList>
            <person name="Wylensek D."/>
            <person name="Hitch T.C.A."/>
            <person name="Clavel T."/>
        </authorList>
    </citation>
    <scope>NUCLEOTIDE SEQUENCE [LARGE SCALE GENOMIC DNA]</scope>
    <source>
        <strain evidence="10 11">Med78-601-WT-4W-RMD-3</strain>
    </source>
</reference>
<keyword evidence="3 7" id="KW-0227">DNA damage</keyword>
<comment type="similarity">
    <text evidence="1 7">Belongs to the RecO family.</text>
</comment>
<name>A0A844FI86_9FIRM</name>
<keyword evidence="5 7" id="KW-0234">DNA repair</keyword>
<evidence type="ECO:0000256" key="4">
    <source>
        <dbReference type="ARBA" id="ARBA00023172"/>
    </source>
</evidence>
<dbReference type="SUPFAM" id="SSF57863">
    <property type="entry name" value="ArfGap/RecO-like zinc finger"/>
    <property type="match status" value="1"/>
</dbReference>
<evidence type="ECO:0000313" key="9">
    <source>
        <dbReference type="EMBL" id="MCG4565054.1"/>
    </source>
</evidence>
<dbReference type="InterPro" id="IPR012340">
    <property type="entry name" value="NA-bd_OB-fold"/>
</dbReference>
<dbReference type="EMBL" id="JAKNID010000018">
    <property type="protein sequence ID" value="MCG4565054.1"/>
    <property type="molecule type" value="Genomic_DNA"/>
</dbReference>
<dbReference type="RefSeq" id="WP_154484323.1">
    <property type="nucleotide sequence ID" value="NZ_JAJBNW010000021.1"/>
</dbReference>
<evidence type="ECO:0000259" key="8">
    <source>
        <dbReference type="Pfam" id="PF11967"/>
    </source>
</evidence>
<reference evidence="9" key="2">
    <citation type="submission" date="2022-01" db="EMBL/GenBank/DDBJ databases">
        <title>Collection of gut derived symbiotic bacterial strains cultured from healthy donors.</title>
        <authorList>
            <person name="Lin H."/>
            <person name="Kohout C."/>
            <person name="Waligurski E."/>
            <person name="Pamer E.G."/>
        </authorList>
    </citation>
    <scope>NUCLEOTIDE SEQUENCE</scope>
    <source>
        <strain evidence="9">MSK.14.39</strain>
    </source>
</reference>
<dbReference type="AlphaFoldDB" id="A0A844FI86"/>
<comment type="function">
    <text evidence="7">Involved in DNA repair and RecF pathway recombination.</text>
</comment>
<evidence type="ECO:0000256" key="3">
    <source>
        <dbReference type="ARBA" id="ARBA00022763"/>
    </source>
</evidence>
<dbReference type="InterPro" id="IPR037278">
    <property type="entry name" value="ARFGAP/RecO"/>
</dbReference>
<evidence type="ECO:0000256" key="7">
    <source>
        <dbReference type="HAMAP-Rule" id="MF_00201"/>
    </source>
</evidence>
<dbReference type="EMBL" id="VULR01000009">
    <property type="protein sequence ID" value="MSS43646.1"/>
    <property type="molecule type" value="Genomic_DNA"/>
</dbReference>
<dbReference type="Proteomes" id="UP000462760">
    <property type="component" value="Unassembled WGS sequence"/>
</dbReference>
<dbReference type="GO" id="GO:0043590">
    <property type="term" value="C:bacterial nucleoid"/>
    <property type="evidence" value="ECO:0007669"/>
    <property type="project" value="TreeGrafter"/>
</dbReference>
<evidence type="ECO:0000256" key="2">
    <source>
        <dbReference type="ARBA" id="ARBA00021310"/>
    </source>
</evidence>
<dbReference type="PANTHER" id="PTHR33991:SF1">
    <property type="entry name" value="DNA REPAIR PROTEIN RECO"/>
    <property type="match status" value="1"/>
</dbReference>
<dbReference type="PANTHER" id="PTHR33991">
    <property type="entry name" value="DNA REPAIR PROTEIN RECO"/>
    <property type="match status" value="1"/>
</dbReference>
<dbReference type="GO" id="GO:0006310">
    <property type="term" value="P:DNA recombination"/>
    <property type="evidence" value="ECO:0007669"/>
    <property type="project" value="UniProtKB-UniRule"/>
</dbReference>
<gene>
    <name evidence="7 10" type="primary">recO</name>
    <name evidence="10" type="ORF">FYJ27_07890</name>
    <name evidence="9" type="ORF">L0P62_06295</name>
</gene>
<dbReference type="NCBIfam" id="TIGR00613">
    <property type="entry name" value="reco"/>
    <property type="match status" value="1"/>
</dbReference>
<organism evidence="10 11">
    <name type="scientific">Anaerosalibacter bizertensis</name>
    <dbReference type="NCBI Taxonomy" id="932217"/>
    <lineage>
        <taxon>Bacteria</taxon>
        <taxon>Bacillati</taxon>
        <taxon>Bacillota</taxon>
        <taxon>Tissierellia</taxon>
        <taxon>Tissierellales</taxon>
        <taxon>Sporanaerobacteraceae</taxon>
        <taxon>Anaerosalibacter</taxon>
    </lineage>
</organism>
<proteinExistence type="inferred from homology"/>
<dbReference type="SUPFAM" id="SSF50249">
    <property type="entry name" value="Nucleic acid-binding proteins"/>
    <property type="match status" value="1"/>
</dbReference>
<dbReference type="Proteomes" id="UP001108123">
    <property type="component" value="Unassembled WGS sequence"/>
</dbReference>
<feature type="domain" description="DNA replication/recombination mediator RecO N-terminal" evidence="8">
    <location>
        <begin position="1"/>
        <end position="78"/>
    </location>
</feature>
<evidence type="ECO:0000256" key="6">
    <source>
        <dbReference type="ARBA" id="ARBA00033409"/>
    </source>
</evidence>
<dbReference type="InterPro" id="IPR003717">
    <property type="entry name" value="RecO"/>
</dbReference>
<evidence type="ECO:0000256" key="5">
    <source>
        <dbReference type="ARBA" id="ARBA00023204"/>
    </source>
</evidence>
<comment type="caution">
    <text evidence="10">The sequence shown here is derived from an EMBL/GenBank/DDBJ whole genome shotgun (WGS) entry which is preliminary data.</text>
</comment>
<dbReference type="Pfam" id="PF02565">
    <property type="entry name" value="RecO_C"/>
    <property type="match status" value="1"/>
</dbReference>
<sequence>MLVKSEGIVLREVKFEETNKILTIFSRKYGKITAMVRGALRPRSPLIASSQVFSYSDYNFYKGKSFYHVNQGDIIDSFYPIREDMNRLLYGAYLLELVDSSTVEGVPSEKLFELLKKGLKVLSSLNKDFLKFIIGFEIKYISFLGYRPYLNKCVLCGEDINDTLKFSISHGGVICERCFKLDPGSKKMDKNMLNYLKQLLYTSLDELDNIKIPKDVMIKIQDIMIKYILTNIEKNKFNSLDFMESIKKNGGL</sequence>